<sequence length="101" mass="10964">MTYDEIAAELGYANRGTVFRIVRDALIERQDEAVDSLRFLESQRLDALQAALWDKAMSGDVNAARSILGVITARVRLLGLEGTSGGDESSMPRTVVVPPTV</sequence>
<protein>
    <submittedName>
        <fullName evidence="1">Uncharacterized protein</fullName>
    </submittedName>
</protein>
<organism evidence="1 2">
    <name type="scientific">Pedococcus badiiscoriae</name>
    <dbReference type="NCBI Taxonomy" id="642776"/>
    <lineage>
        <taxon>Bacteria</taxon>
        <taxon>Bacillati</taxon>
        <taxon>Actinomycetota</taxon>
        <taxon>Actinomycetes</taxon>
        <taxon>Micrococcales</taxon>
        <taxon>Intrasporangiaceae</taxon>
        <taxon>Pedococcus</taxon>
    </lineage>
</organism>
<reference evidence="1 2" key="1">
    <citation type="submission" date="2020-07" db="EMBL/GenBank/DDBJ databases">
        <title>Sequencing the genomes of 1000 actinobacteria strains.</title>
        <authorList>
            <person name="Klenk H.-P."/>
        </authorList>
    </citation>
    <scope>NUCLEOTIDE SEQUENCE [LARGE SCALE GENOMIC DNA]</scope>
    <source>
        <strain evidence="1 2">DSM 23987</strain>
    </source>
</reference>
<dbReference type="EMBL" id="JACCAB010000001">
    <property type="protein sequence ID" value="NYG07772.1"/>
    <property type="molecule type" value="Genomic_DNA"/>
</dbReference>
<name>A0A852WRE0_9MICO</name>
<accession>A0A852WRE0</accession>
<dbReference type="AlphaFoldDB" id="A0A852WRE0"/>
<evidence type="ECO:0000313" key="2">
    <source>
        <dbReference type="Proteomes" id="UP000573599"/>
    </source>
</evidence>
<gene>
    <name evidence="1" type="ORF">BJ986_002259</name>
</gene>
<dbReference type="Proteomes" id="UP000573599">
    <property type="component" value="Unassembled WGS sequence"/>
</dbReference>
<evidence type="ECO:0000313" key="1">
    <source>
        <dbReference type="EMBL" id="NYG07772.1"/>
    </source>
</evidence>
<keyword evidence="2" id="KW-1185">Reference proteome</keyword>
<proteinExistence type="predicted"/>
<comment type="caution">
    <text evidence="1">The sequence shown here is derived from an EMBL/GenBank/DDBJ whole genome shotgun (WGS) entry which is preliminary data.</text>
</comment>